<evidence type="ECO:0000313" key="2">
    <source>
        <dbReference type="EMBL" id="KAK3257211.1"/>
    </source>
</evidence>
<dbReference type="EMBL" id="LGRX02020852">
    <property type="protein sequence ID" value="KAK3257211.1"/>
    <property type="molecule type" value="Genomic_DNA"/>
</dbReference>
<gene>
    <name evidence="2" type="ORF">CYMTET_33694</name>
</gene>
<sequence>MDTSVRDPVAQALVIQEIRAAARECQITHAEQEKLDRIAGWHVCREDLSLQETPDDYQDADVLLERLRAGSDSSAEEPVELVSQTDMDLLTSHEAVTRSQAPSGQLRKQEEQGSEHPKCRRSVSPPHWDARDVNPGLRASRDYLQSQDIPEFADCEASPRASPTPQDPYLHQAAVTYEPGGAMDLPKNTTFRVSQVDEENFRALLSSPPSRYK</sequence>
<feature type="region of interest" description="Disordered" evidence="1">
    <location>
        <begin position="95"/>
        <end position="134"/>
    </location>
</feature>
<dbReference type="AlphaFoldDB" id="A0AAE0FD68"/>
<evidence type="ECO:0000313" key="3">
    <source>
        <dbReference type="Proteomes" id="UP001190700"/>
    </source>
</evidence>
<feature type="region of interest" description="Disordered" evidence="1">
    <location>
        <begin position="146"/>
        <end position="173"/>
    </location>
</feature>
<reference evidence="2 3" key="1">
    <citation type="journal article" date="2015" name="Genome Biol. Evol.">
        <title>Comparative Genomics of a Bacterivorous Green Alga Reveals Evolutionary Causalities and Consequences of Phago-Mixotrophic Mode of Nutrition.</title>
        <authorList>
            <person name="Burns J.A."/>
            <person name="Paasch A."/>
            <person name="Narechania A."/>
            <person name="Kim E."/>
        </authorList>
    </citation>
    <scope>NUCLEOTIDE SEQUENCE [LARGE SCALE GENOMIC DNA]</scope>
    <source>
        <strain evidence="2 3">PLY_AMNH</strain>
    </source>
</reference>
<proteinExistence type="predicted"/>
<keyword evidence="3" id="KW-1185">Reference proteome</keyword>
<evidence type="ECO:0000256" key="1">
    <source>
        <dbReference type="SAM" id="MobiDB-lite"/>
    </source>
</evidence>
<organism evidence="2 3">
    <name type="scientific">Cymbomonas tetramitiformis</name>
    <dbReference type="NCBI Taxonomy" id="36881"/>
    <lineage>
        <taxon>Eukaryota</taxon>
        <taxon>Viridiplantae</taxon>
        <taxon>Chlorophyta</taxon>
        <taxon>Pyramimonadophyceae</taxon>
        <taxon>Pyramimonadales</taxon>
        <taxon>Pyramimonadaceae</taxon>
        <taxon>Cymbomonas</taxon>
    </lineage>
</organism>
<protein>
    <submittedName>
        <fullName evidence="2">Uncharacterized protein</fullName>
    </submittedName>
</protein>
<feature type="compositionally biased region" description="Basic and acidic residues" evidence="1">
    <location>
        <begin position="107"/>
        <end position="117"/>
    </location>
</feature>
<accession>A0AAE0FD68</accession>
<comment type="caution">
    <text evidence="2">The sequence shown here is derived from an EMBL/GenBank/DDBJ whole genome shotgun (WGS) entry which is preliminary data.</text>
</comment>
<dbReference type="Proteomes" id="UP001190700">
    <property type="component" value="Unassembled WGS sequence"/>
</dbReference>
<name>A0AAE0FD68_9CHLO</name>